<dbReference type="EMBL" id="JBAWKS010000002">
    <property type="protein sequence ID" value="MEI4552246.1"/>
    <property type="molecule type" value="Genomic_DNA"/>
</dbReference>
<sequence>MPRRLSLRQYVKRRNGVPLGASGSLSNMLKNALGANNFSQFWLYWNPIWGYYLATKIQKPLTLFLPHSLALILTFSISGLVHDLAVSVIKQEMFFVCTPWFFVMSLAVIASTKLNINVSKFTFVVRAFIHLSTIVICYWLSDFILRLM</sequence>
<feature type="transmembrane region" description="Helical" evidence="1">
    <location>
        <begin position="93"/>
        <end position="111"/>
    </location>
</feature>
<gene>
    <name evidence="2" type="ORF">WAE96_21380</name>
</gene>
<dbReference type="Proteomes" id="UP001382455">
    <property type="component" value="Unassembled WGS sequence"/>
</dbReference>
<evidence type="ECO:0000313" key="2">
    <source>
        <dbReference type="EMBL" id="MEI4552246.1"/>
    </source>
</evidence>
<organism evidence="2 3">
    <name type="scientific">Pseudoalteromonas spongiae</name>
    <dbReference type="NCBI Taxonomy" id="298657"/>
    <lineage>
        <taxon>Bacteria</taxon>
        <taxon>Pseudomonadati</taxon>
        <taxon>Pseudomonadota</taxon>
        <taxon>Gammaproteobacteria</taxon>
        <taxon>Alteromonadales</taxon>
        <taxon>Pseudoalteromonadaceae</taxon>
        <taxon>Pseudoalteromonas</taxon>
    </lineage>
</organism>
<feature type="transmembrane region" description="Helical" evidence="1">
    <location>
        <begin position="61"/>
        <end position="81"/>
    </location>
</feature>
<dbReference type="GO" id="GO:0016746">
    <property type="term" value="F:acyltransferase activity"/>
    <property type="evidence" value="ECO:0007669"/>
    <property type="project" value="UniProtKB-KW"/>
</dbReference>
<comment type="caution">
    <text evidence="2">The sequence shown here is derived from an EMBL/GenBank/DDBJ whole genome shotgun (WGS) entry which is preliminary data.</text>
</comment>
<feature type="transmembrane region" description="Helical" evidence="1">
    <location>
        <begin position="123"/>
        <end position="141"/>
    </location>
</feature>
<dbReference type="RefSeq" id="WP_336437055.1">
    <property type="nucleotide sequence ID" value="NZ_JBAWKS010000002.1"/>
</dbReference>
<keyword evidence="3" id="KW-1185">Reference proteome</keyword>
<keyword evidence="1" id="KW-0472">Membrane</keyword>
<keyword evidence="1" id="KW-0812">Transmembrane</keyword>
<keyword evidence="2" id="KW-0012">Acyltransferase</keyword>
<protein>
    <submittedName>
        <fullName evidence="2">Acyltransferase</fullName>
    </submittedName>
</protein>
<name>A0ABU8EZC2_9GAMM</name>
<keyword evidence="2" id="KW-0808">Transferase</keyword>
<accession>A0ABU8EZC2</accession>
<evidence type="ECO:0000313" key="3">
    <source>
        <dbReference type="Proteomes" id="UP001382455"/>
    </source>
</evidence>
<proteinExistence type="predicted"/>
<keyword evidence="1" id="KW-1133">Transmembrane helix</keyword>
<evidence type="ECO:0000256" key="1">
    <source>
        <dbReference type="SAM" id="Phobius"/>
    </source>
</evidence>
<reference evidence="2 3" key="1">
    <citation type="submission" date="2023-12" db="EMBL/GenBank/DDBJ databases">
        <title>Friends and Foes: Symbiotic and Algicidal bacterial influence on Karenia brevis blooms.</title>
        <authorList>
            <person name="Fei C."/>
            <person name="Mohamed A.R."/>
            <person name="Booker A."/>
            <person name="Arshad M."/>
            <person name="Klass S."/>
            <person name="Ahn S."/>
            <person name="Gilbert P.M."/>
            <person name="Heil C.A."/>
            <person name="Martinez J.M."/>
            <person name="Amin S.A."/>
        </authorList>
    </citation>
    <scope>NUCLEOTIDE SEQUENCE [LARGE SCALE GENOMIC DNA]</scope>
    <source>
        <strain evidence="2 3">CE15</strain>
    </source>
</reference>